<accession>A0A3D0WFU5</accession>
<feature type="region of interest" description="Disordered" evidence="1">
    <location>
        <begin position="22"/>
        <end position="54"/>
    </location>
</feature>
<gene>
    <name evidence="3" type="ORF">DEP91_10820</name>
</gene>
<evidence type="ECO:0000313" key="4">
    <source>
        <dbReference type="Proteomes" id="UP000262699"/>
    </source>
</evidence>
<dbReference type="PROSITE" id="PS51257">
    <property type="entry name" value="PROKAR_LIPOPROTEIN"/>
    <property type="match status" value="1"/>
</dbReference>
<evidence type="ECO:0000256" key="2">
    <source>
        <dbReference type="SAM" id="SignalP"/>
    </source>
</evidence>
<feature type="signal peptide" evidence="2">
    <location>
        <begin position="1"/>
        <end position="20"/>
    </location>
</feature>
<dbReference type="AlphaFoldDB" id="A0A3D0WFU5"/>
<keyword evidence="2" id="KW-0732">Signal</keyword>
<comment type="caution">
    <text evidence="3">The sequence shown here is derived from an EMBL/GenBank/DDBJ whole genome shotgun (WGS) entry which is preliminary data.</text>
</comment>
<name>A0A3D0WFU5_9SPHN</name>
<dbReference type="EMBL" id="DOYJ01000301">
    <property type="protein sequence ID" value="HCB76643.1"/>
    <property type="molecule type" value="Genomic_DNA"/>
</dbReference>
<proteinExistence type="predicted"/>
<dbReference type="Proteomes" id="UP000262699">
    <property type="component" value="Unassembled WGS sequence"/>
</dbReference>
<protein>
    <recommendedName>
        <fullName evidence="5">Lipoprotein</fullName>
    </recommendedName>
</protein>
<evidence type="ECO:0000313" key="3">
    <source>
        <dbReference type="EMBL" id="HCB76643.1"/>
    </source>
</evidence>
<evidence type="ECO:0000256" key="1">
    <source>
        <dbReference type="SAM" id="MobiDB-lite"/>
    </source>
</evidence>
<feature type="chain" id="PRO_5017695653" description="Lipoprotein" evidence="2">
    <location>
        <begin position="21"/>
        <end position="169"/>
    </location>
</feature>
<feature type="compositionally biased region" description="Low complexity" evidence="1">
    <location>
        <begin position="22"/>
        <end position="37"/>
    </location>
</feature>
<evidence type="ECO:0008006" key="5">
    <source>
        <dbReference type="Google" id="ProtNLM"/>
    </source>
</evidence>
<reference evidence="3 4" key="1">
    <citation type="journal article" date="2018" name="Nat. Biotechnol.">
        <title>A standardized bacterial taxonomy based on genome phylogeny substantially revises the tree of life.</title>
        <authorList>
            <person name="Parks D.H."/>
            <person name="Chuvochina M."/>
            <person name="Waite D.W."/>
            <person name="Rinke C."/>
            <person name="Skarshewski A."/>
            <person name="Chaumeil P.A."/>
            <person name="Hugenholtz P."/>
        </authorList>
    </citation>
    <scope>NUCLEOTIDE SEQUENCE [LARGE SCALE GENOMIC DNA]</scope>
    <source>
        <strain evidence="3">UBA9015</strain>
    </source>
</reference>
<sequence>MKRIALIPALALSLAACSGASEAPNATDNEAAAAENKAGLDGDVVELPAGEGEGEDAVVNEAVKPGAGEPDAAATARADKWVGRWRGVEGLNLVIAKDSAPGHYTLDMQYSLDDKGKFTGVATAEGIAFTRPDGEKVLRPTDGDATGLKYLAGKKDCLTVASGEGYCRD</sequence>
<organism evidence="3 4">
    <name type="scientific">Sphingomonas bacterium</name>
    <dbReference type="NCBI Taxonomy" id="1895847"/>
    <lineage>
        <taxon>Bacteria</taxon>
        <taxon>Pseudomonadati</taxon>
        <taxon>Pseudomonadota</taxon>
        <taxon>Alphaproteobacteria</taxon>
        <taxon>Sphingomonadales</taxon>
        <taxon>Sphingomonadaceae</taxon>
        <taxon>Sphingomonas</taxon>
    </lineage>
</organism>